<dbReference type="OrthoDB" id="8240909at2"/>
<accession>A0A1M6PV87</accession>
<sequence>MTGQTPYLTRYLVRKGSTGWMVWDRHLEGGRPAVWLTEEQAQEIKDELTKKSHSER</sequence>
<dbReference type="RefSeq" id="WP_154071272.1">
    <property type="nucleotide sequence ID" value="NZ_LT670844.1"/>
</dbReference>
<organism evidence="1 2">
    <name type="scientific">Bradyrhizobium lablabi</name>
    <dbReference type="NCBI Taxonomy" id="722472"/>
    <lineage>
        <taxon>Bacteria</taxon>
        <taxon>Pseudomonadati</taxon>
        <taxon>Pseudomonadota</taxon>
        <taxon>Alphaproteobacteria</taxon>
        <taxon>Hyphomicrobiales</taxon>
        <taxon>Nitrobacteraceae</taxon>
        <taxon>Bradyrhizobium</taxon>
    </lineage>
</organism>
<evidence type="ECO:0000313" key="2">
    <source>
        <dbReference type="Proteomes" id="UP000189935"/>
    </source>
</evidence>
<evidence type="ECO:0000313" key="1">
    <source>
        <dbReference type="EMBL" id="SHK11802.1"/>
    </source>
</evidence>
<protein>
    <submittedName>
        <fullName evidence="1">Uncharacterized protein</fullName>
    </submittedName>
</protein>
<gene>
    <name evidence="1" type="ORF">SAMN05444159_2463</name>
</gene>
<reference evidence="1 2" key="1">
    <citation type="submission" date="2016-11" db="EMBL/GenBank/DDBJ databases">
        <authorList>
            <person name="Jaros S."/>
            <person name="Januszkiewicz K."/>
            <person name="Wedrychowicz H."/>
        </authorList>
    </citation>
    <scope>NUCLEOTIDE SEQUENCE [LARGE SCALE GENOMIC DNA]</scope>
    <source>
        <strain evidence="1 2">GAS499</strain>
    </source>
</reference>
<dbReference type="EMBL" id="LT670844">
    <property type="protein sequence ID" value="SHK11802.1"/>
    <property type="molecule type" value="Genomic_DNA"/>
</dbReference>
<proteinExistence type="predicted"/>
<dbReference type="AlphaFoldDB" id="A0A1M6PV87"/>
<name>A0A1M6PV87_9BRAD</name>
<dbReference type="Proteomes" id="UP000189935">
    <property type="component" value="Chromosome I"/>
</dbReference>